<dbReference type="OrthoDB" id="26387at2759"/>
<dbReference type="GO" id="GO:0016567">
    <property type="term" value="P:protein ubiquitination"/>
    <property type="evidence" value="ECO:0007669"/>
    <property type="project" value="UniProtKB-UniRule"/>
</dbReference>
<dbReference type="InterPro" id="IPR042065">
    <property type="entry name" value="E3_ELL-like"/>
</dbReference>
<dbReference type="GO" id="GO:0005737">
    <property type="term" value="C:cytoplasm"/>
    <property type="evidence" value="ECO:0007669"/>
    <property type="project" value="TreeGrafter"/>
</dbReference>
<dbReference type="EC" id="2.3.2.27" evidence="9"/>
<dbReference type="CDD" id="cd16482">
    <property type="entry name" value="RING-H2_UBR1-like"/>
    <property type="match status" value="1"/>
</dbReference>
<keyword evidence="3 9" id="KW-0479">Metal-binding</keyword>
<dbReference type="FunFam" id="2.10.110.30:FF:000001">
    <property type="entry name" value="E3 ubiquitin-protein ligase UBR2 isoform 1"/>
    <property type="match status" value="1"/>
</dbReference>
<evidence type="ECO:0000256" key="5">
    <source>
        <dbReference type="ARBA" id="ARBA00022786"/>
    </source>
</evidence>
<feature type="region of interest" description="Disordered" evidence="10">
    <location>
        <begin position="403"/>
        <end position="444"/>
    </location>
</feature>
<dbReference type="GO" id="GO:0008270">
    <property type="term" value="F:zinc ion binding"/>
    <property type="evidence" value="ECO:0007669"/>
    <property type="project" value="UniProtKB-UniRule"/>
</dbReference>
<dbReference type="Gene3D" id="1.10.10.2670">
    <property type="entry name" value="E3 ubiquitin-protein ligase"/>
    <property type="match status" value="1"/>
</dbReference>
<evidence type="ECO:0000256" key="3">
    <source>
        <dbReference type="ARBA" id="ARBA00022723"/>
    </source>
</evidence>
<evidence type="ECO:0000256" key="9">
    <source>
        <dbReference type="RuleBase" id="RU366018"/>
    </source>
</evidence>
<dbReference type="Gene3D" id="2.10.110.30">
    <property type="match status" value="1"/>
</dbReference>
<keyword evidence="2 9" id="KW-0808">Transferase</keyword>
<comment type="similarity">
    <text evidence="7 9">Belongs to the E3 ubiquitin-protein ligase UBR1-like family.</text>
</comment>
<dbReference type="InterPro" id="IPR039164">
    <property type="entry name" value="UBR1-like"/>
</dbReference>
<keyword evidence="4 9" id="KW-0863">Zinc-finger</keyword>
<comment type="pathway">
    <text evidence="9">Protein modification; protein ubiquitination.</text>
</comment>
<keyword evidence="6 9" id="KW-0862">Zinc</keyword>
<proteinExistence type="inferred from homology"/>
<accession>A0A6A6S1Y4</accession>
<dbReference type="CDD" id="cd19673">
    <property type="entry name" value="UBR-box_UBR3"/>
    <property type="match status" value="1"/>
</dbReference>
<evidence type="ECO:0000256" key="1">
    <source>
        <dbReference type="ARBA" id="ARBA00000900"/>
    </source>
</evidence>
<dbReference type="SMART" id="SM00396">
    <property type="entry name" value="ZnF_UBR1"/>
    <property type="match status" value="1"/>
</dbReference>
<dbReference type="GO" id="GO:0061630">
    <property type="term" value="F:ubiquitin protein ligase activity"/>
    <property type="evidence" value="ECO:0007669"/>
    <property type="project" value="UniProtKB-UniRule"/>
</dbReference>
<evidence type="ECO:0000259" key="11">
    <source>
        <dbReference type="PROSITE" id="PS51157"/>
    </source>
</evidence>
<gene>
    <name evidence="12" type="ORF">P280DRAFT_470102</name>
</gene>
<evidence type="ECO:0000313" key="12">
    <source>
        <dbReference type="EMBL" id="KAF2640438.1"/>
    </source>
</evidence>
<dbReference type="InterPro" id="IPR003126">
    <property type="entry name" value="Znf_UBR"/>
</dbReference>
<reference evidence="12" key="1">
    <citation type="journal article" date="2020" name="Stud. Mycol.">
        <title>101 Dothideomycetes genomes: a test case for predicting lifestyles and emergence of pathogens.</title>
        <authorList>
            <person name="Haridas S."/>
            <person name="Albert R."/>
            <person name="Binder M."/>
            <person name="Bloem J."/>
            <person name="Labutti K."/>
            <person name="Salamov A."/>
            <person name="Andreopoulos B."/>
            <person name="Baker S."/>
            <person name="Barry K."/>
            <person name="Bills G."/>
            <person name="Bluhm B."/>
            <person name="Cannon C."/>
            <person name="Castanera R."/>
            <person name="Culley D."/>
            <person name="Daum C."/>
            <person name="Ezra D."/>
            <person name="Gonzalez J."/>
            <person name="Henrissat B."/>
            <person name="Kuo A."/>
            <person name="Liang C."/>
            <person name="Lipzen A."/>
            <person name="Lutzoni F."/>
            <person name="Magnuson J."/>
            <person name="Mondo S."/>
            <person name="Nolan M."/>
            <person name="Ohm R."/>
            <person name="Pangilinan J."/>
            <person name="Park H.-J."/>
            <person name="Ramirez L."/>
            <person name="Alfaro M."/>
            <person name="Sun H."/>
            <person name="Tritt A."/>
            <person name="Yoshinaga Y."/>
            <person name="Zwiers L.-H."/>
            <person name="Turgeon B."/>
            <person name="Goodwin S."/>
            <person name="Spatafora J."/>
            <person name="Crous P."/>
            <person name="Grigoriev I."/>
        </authorList>
    </citation>
    <scope>NUCLEOTIDE SEQUENCE</scope>
    <source>
        <strain evidence="12">CBS 473.64</strain>
    </source>
</reference>
<evidence type="ECO:0000256" key="6">
    <source>
        <dbReference type="ARBA" id="ARBA00022833"/>
    </source>
</evidence>
<feature type="zinc finger region" description="UBR-type" evidence="8">
    <location>
        <begin position="86"/>
        <end position="158"/>
    </location>
</feature>
<dbReference type="PROSITE" id="PS51157">
    <property type="entry name" value="ZF_UBR"/>
    <property type="match status" value="1"/>
</dbReference>
<feature type="compositionally biased region" description="Acidic residues" evidence="10">
    <location>
        <begin position="412"/>
        <end position="444"/>
    </location>
</feature>
<dbReference type="EMBL" id="MU006785">
    <property type="protein sequence ID" value="KAF2640438.1"/>
    <property type="molecule type" value="Genomic_DNA"/>
</dbReference>
<name>A0A6A6S1Y4_9PLEO</name>
<evidence type="ECO:0000256" key="10">
    <source>
        <dbReference type="SAM" id="MobiDB-lite"/>
    </source>
</evidence>
<dbReference type="Proteomes" id="UP000799753">
    <property type="component" value="Unassembled WGS sequence"/>
</dbReference>
<sequence>MVLVSLPEQALCQHLREFPRQHGFEYTPHATRELHRILFRSLAGRDDYVPLFFPNGAPTDPETAWSLRDAQGAVEGAEYTEGARGQPCGHIFKSGEATYRCKTCTADDTCVLCARCFDASDHEGHQVFVSVSPGNSGCCDCGDDEAWVRPVHCNIHSVTEASARTSAGKAKQGSSLPDELIESIRMTVARTLDYLIDVFSCSPEQLRLPKTEESILQDERASRLTSKWYGPGDRIEADQKFCLVLWNDEKHTVHDVRDQVARACKQKLAFGLAKAHEVNHVGRATIVTRASIKDLLRMAKIIEDIKLTVTIRSARDTFREQMGGAIVEWISDIAGCSVGDDTQILRHIVCEELLKPWRVGSEASNLGIGKNGLDDHEMEDREGEADSFYYRYLTQQRRAQLVRMRRQREAAENEEASDGDADGDADEEESAGDTGDGEGMDLDEMLAQDNDGDITMDADGNLVTLEIIRNLGQQDGAQRMQDFTPVDSDSEPMVPAHPSNHVESMTPMPVPETPRAKSLPLRNARPPQYWLEKPESYGKRAGTPAHEDLWQRLRLDHLILYDLRMWKQLRIGLRDVFISTVVSIPQFKRLLGLRFAGVYTALAQLYLIADREPDHSIINLSLQMLTTPSITAEIVERGNFLTNLMAILYTFLTTRQVGYPWNVESNATLAFEQGAVTNRRMYHFFLDMKYLLGSEHVQERIREEDRYLLQFLDLVKLHQGICPNIRAVGEHLEYETEAWISASLITREINKLCRQFSEAFAWDRDADPTNINRAIKAAAKVAIINSLGVERKRFDQAELKTEIRFKTLGVMEFDADASASFPDPSYRIVDYVVAKEPMSFHHALHYTVSWLLDRARSMPRTHVESLLHFSQSELQGGLDPAVISVPEYQPHEYLLAMFDFPLRVCAWLAQMRAGIWVRNGVTLRHQMTQYRSISQRDVSYLRDVFLLQAGLVLCDPSVFLASMIDRFGLSDWMKGRYEATHHGFEDTQAVEVVDDFVHLLIILLCDRSSLIPVEDDVDPHIIAMRRDIAHILCFKPLSYSDMTARLSEKVQNMDEFPDVLSEMTKFKPPEGLSDSGTFELREQCIELVDPYMHQYTRNQREEAETLYKNCLAKKTGKPASDIVFEPKLRSIPSGLFQNLSDFTRRPIFTQIIYYLLGYGLMANTTTPGIPVTRVETYIQTVLHLLLVAILEDKSEQHEWSYNAPESFITSVLTKHAKFGLPEHPTILSLLKTLLEKEEYKSCEPKIKLILHRLKQRQQSTFIIASAALHMPTERLDTASPATITVEEKELKKKQALERQARVMASFKEQQGKFLANQDFDWGEDLSDLEEEAGTSSEQEKVEKYPSGSCILCQEETEDQRLYGCFGFVSEGSILRQTDVHDESWVAEVTQTPTSLDRSAEDIRPFGVSGQNRRTVEKFSSTGEKVLIDRQELGKGFPCTQTRMGPISSGCGHIMHYACFEVYLQATQRRHVSQIARQHPERPEYKEFMCPLCKALGNMFLPIIWKGKSVSYPGVLETSISFETWIESQLAVSISKLDKSPERTTIVDVPASLNRQQKALYDYGTRDFIQPVASRLPEIIKSSFMAIPTPQTSTQPRFQILTMQNDDPREPIAVPAEISPSASQSYPMLELIKVFERLRDTFRVNGITSNFQYARTLGSATAEDLTHTDALAQSLGYSISAVEIAQRGVQSDSVRGNLIDKVSPQALTHLRVYSETVSSYVAVGSLRNQCSNKTMDEHTHTQVQQLHQLFIGHPNIFDPESLPYDLKSIQPLLIQDPFVFLCECAICVAPALNLDIHHILRLCYMAEIVRTIIAFVDDSNETTQSFERFINTDKVNNGTFSPEQLNNMLGFVSIIFNVAQLGNSQASVDIENMHIPARFQDPKYLYFLYTMASTYALPFVRKTAILMHVRYGVELPNTPLERIDEPELDRLSSLLRLPSLHEMFASFTSNSSSGHITRSMVGGWIRHLIWFREGKHVQTPISLSHPALFELVGLPKNYDALTDEAIRRKCPTTGKELTDPSLCLFCGEIMCSQSVCCMTDKNRGGCNKHLAKCGGNIGLFINIRKCMVLFLNHNNGTWAVAPYLDKHGEVDPTLRRHHQLFLNQKRYDVLLRKVWLEGGIQSLIARRLEGDVNNGGWETL</sequence>
<feature type="region of interest" description="Disordered" evidence="10">
    <location>
        <begin position="499"/>
        <end position="521"/>
    </location>
</feature>
<comment type="catalytic activity">
    <reaction evidence="1 9">
        <text>S-ubiquitinyl-[E2 ubiquitin-conjugating enzyme]-L-cysteine + [acceptor protein]-L-lysine = [E2 ubiquitin-conjugating enzyme]-L-cysteine + N(6)-ubiquitinyl-[acceptor protein]-L-lysine.</text>
        <dbReference type="EC" id="2.3.2.27"/>
    </reaction>
</comment>
<feature type="domain" description="UBR-type" evidence="11">
    <location>
        <begin position="86"/>
        <end position="158"/>
    </location>
</feature>
<organism evidence="12 13">
    <name type="scientific">Massarina eburnea CBS 473.64</name>
    <dbReference type="NCBI Taxonomy" id="1395130"/>
    <lineage>
        <taxon>Eukaryota</taxon>
        <taxon>Fungi</taxon>
        <taxon>Dikarya</taxon>
        <taxon>Ascomycota</taxon>
        <taxon>Pezizomycotina</taxon>
        <taxon>Dothideomycetes</taxon>
        <taxon>Pleosporomycetidae</taxon>
        <taxon>Pleosporales</taxon>
        <taxon>Massarineae</taxon>
        <taxon>Massarinaceae</taxon>
        <taxon>Massarina</taxon>
    </lineage>
</organism>
<evidence type="ECO:0000256" key="4">
    <source>
        <dbReference type="ARBA" id="ARBA00022771"/>
    </source>
</evidence>
<dbReference type="InterPro" id="IPR036390">
    <property type="entry name" value="WH_DNA-bd_sf"/>
</dbReference>
<dbReference type="GO" id="GO:0000151">
    <property type="term" value="C:ubiquitin ligase complex"/>
    <property type="evidence" value="ECO:0007669"/>
    <property type="project" value="TreeGrafter"/>
</dbReference>
<dbReference type="GO" id="GO:0071596">
    <property type="term" value="P:ubiquitin-dependent protein catabolic process via the N-end rule pathway"/>
    <property type="evidence" value="ECO:0007669"/>
    <property type="project" value="UniProtKB-UniRule"/>
</dbReference>
<evidence type="ECO:0000256" key="7">
    <source>
        <dbReference type="ARBA" id="ARBA00046341"/>
    </source>
</evidence>
<dbReference type="Pfam" id="PF18995">
    <property type="entry name" value="PRT6_C"/>
    <property type="match status" value="1"/>
</dbReference>
<dbReference type="PANTHER" id="PTHR21497">
    <property type="entry name" value="UBIQUITIN LIGASE E3 ALPHA-RELATED"/>
    <property type="match status" value="1"/>
</dbReference>
<dbReference type="Pfam" id="PF02207">
    <property type="entry name" value="zf-UBR"/>
    <property type="match status" value="1"/>
</dbReference>
<comment type="function">
    <text evidence="9">Ubiquitin ligase protein which is a component of the N-end rule pathway. Recognizes and binds to proteins bearing specific N-terminal residues that are destabilizing according to the N-end rule, leading to their ubiquitination and subsequent degradation.</text>
</comment>
<protein>
    <recommendedName>
        <fullName evidence="9">E3 ubiquitin-protein ligase</fullName>
        <ecNumber evidence="9">2.3.2.27</ecNumber>
    </recommendedName>
</protein>
<dbReference type="InterPro" id="IPR044046">
    <property type="entry name" value="E3_ligase_UBR-like_C"/>
</dbReference>
<keyword evidence="5 9" id="KW-0833">Ubl conjugation pathway</keyword>
<dbReference type="SUPFAM" id="SSF46785">
    <property type="entry name" value="Winged helix' DNA-binding domain"/>
    <property type="match status" value="1"/>
</dbReference>
<evidence type="ECO:0000256" key="2">
    <source>
        <dbReference type="ARBA" id="ARBA00022679"/>
    </source>
</evidence>
<keyword evidence="13" id="KW-1185">Reference proteome</keyword>
<evidence type="ECO:0000313" key="13">
    <source>
        <dbReference type="Proteomes" id="UP000799753"/>
    </source>
</evidence>
<evidence type="ECO:0000256" key="8">
    <source>
        <dbReference type="PROSITE-ProRule" id="PRU00508"/>
    </source>
</evidence>
<dbReference type="InterPro" id="IPR055194">
    <property type="entry name" value="UBR1-like_WH"/>
</dbReference>
<dbReference type="PANTHER" id="PTHR21497:SF24">
    <property type="entry name" value="E3 UBIQUITIN-PROTEIN LIGASE UBR1"/>
    <property type="match status" value="1"/>
</dbReference>
<dbReference type="Pfam" id="PF22960">
    <property type="entry name" value="WHD_UBR1"/>
    <property type="match status" value="1"/>
</dbReference>
<dbReference type="UniPathway" id="UPA00143"/>